<dbReference type="InterPro" id="IPR000477">
    <property type="entry name" value="RT_dom"/>
</dbReference>
<name>A0ABT0BII4_9SPHN</name>
<evidence type="ECO:0000256" key="3">
    <source>
        <dbReference type="ARBA" id="ARBA00022695"/>
    </source>
</evidence>
<evidence type="ECO:0000256" key="7">
    <source>
        <dbReference type="ARBA" id="ARBA00023118"/>
    </source>
</evidence>
<keyword evidence="6 11" id="KW-0695">RNA-directed DNA polymerase</keyword>
<comment type="caution">
    <text evidence="11">The sequence shown here is derived from an EMBL/GenBank/DDBJ whole genome shotgun (WGS) entry which is preliminary data.</text>
</comment>
<evidence type="ECO:0000256" key="6">
    <source>
        <dbReference type="ARBA" id="ARBA00022918"/>
    </source>
</evidence>
<proteinExistence type="inferred from homology"/>
<evidence type="ECO:0000259" key="10">
    <source>
        <dbReference type="PROSITE" id="PS50878"/>
    </source>
</evidence>
<dbReference type="InterPro" id="IPR043502">
    <property type="entry name" value="DNA/RNA_pol_sf"/>
</dbReference>
<sequence>MTSPLVELLIRELRISEREVLHLIATAPERYKVYTIPKRNGGRREIAHPAKELKVAQRAVVNSYLNNLPIHDAAMAYKIGRSIKDNAAYHAGSGSILKYDFVEFFPSITEFAWIAYCDRHAVMDRADAIRSGRILFRRPKGGRILRLSIGAPSSPILSNILMHDFDEEVTQLVAEHKIKYTRYADDLTFSAERTGYLTAVDKILRGVIARSKAPKLKINDSKTVLATPKVHRQVTGLILTLDGKVSIGKNKKREIRVKLDYFRKGLLGEREVAPLAGYMSYIWDVERDFYIKMQRHYGEEVLARLQKQGQHKISP</sequence>
<evidence type="ECO:0000256" key="5">
    <source>
        <dbReference type="ARBA" id="ARBA00022842"/>
    </source>
</evidence>
<evidence type="ECO:0000256" key="9">
    <source>
        <dbReference type="ARBA" id="ARBA00048173"/>
    </source>
</evidence>
<accession>A0ABT0BII4</accession>
<dbReference type="EMBL" id="JALHLF010000113">
    <property type="protein sequence ID" value="MCJ2184544.1"/>
    <property type="molecule type" value="Genomic_DNA"/>
</dbReference>
<keyword evidence="3" id="KW-0548">Nucleotidyltransferase</keyword>
<dbReference type="EC" id="2.7.7.49" evidence="1"/>
<dbReference type="SUPFAM" id="SSF56672">
    <property type="entry name" value="DNA/RNA polymerases"/>
    <property type="match status" value="1"/>
</dbReference>
<comment type="catalytic activity">
    <reaction evidence="9">
        <text>DNA(n) + a 2'-deoxyribonucleoside 5'-triphosphate = DNA(n+1) + diphosphate</text>
        <dbReference type="Rhea" id="RHEA:22508"/>
        <dbReference type="Rhea" id="RHEA-COMP:17339"/>
        <dbReference type="Rhea" id="RHEA-COMP:17340"/>
        <dbReference type="ChEBI" id="CHEBI:33019"/>
        <dbReference type="ChEBI" id="CHEBI:61560"/>
        <dbReference type="ChEBI" id="CHEBI:173112"/>
        <dbReference type="EC" id="2.7.7.49"/>
    </reaction>
</comment>
<feature type="domain" description="Reverse transcriptase" evidence="10">
    <location>
        <begin position="17"/>
        <end position="239"/>
    </location>
</feature>
<keyword evidence="12" id="KW-1185">Reference proteome</keyword>
<protein>
    <recommendedName>
        <fullName evidence="1">RNA-directed DNA polymerase</fullName>
        <ecNumber evidence="1">2.7.7.49</ecNumber>
    </recommendedName>
</protein>
<keyword evidence="7" id="KW-0051">Antiviral defense</keyword>
<evidence type="ECO:0000256" key="8">
    <source>
        <dbReference type="ARBA" id="ARBA00034120"/>
    </source>
</evidence>
<dbReference type="Proteomes" id="UP001162881">
    <property type="component" value="Unassembled WGS sequence"/>
</dbReference>
<keyword evidence="2" id="KW-0808">Transferase</keyword>
<comment type="similarity">
    <text evidence="8">Belongs to the bacterial reverse transcriptase family.</text>
</comment>
<gene>
    <name evidence="11" type="ORF">MTR62_17875</name>
</gene>
<evidence type="ECO:0000256" key="1">
    <source>
        <dbReference type="ARBA" id="ARBA00012493"/>
    </source>
</evidence>
<dbReference type="PRINTS" id="PR00866">
    <property type="entry name" value="RNADNAPOLMS"/>
</dbReference>
<dbReference type="NCBIfam" id="NF038233">
    <property type="entry name" value="retron_St85_RT"/>
    <property type="match status" value="1"/>
</dbReference>
<keyword evidence="5" id="KW-0460">Magnesium</keyword>
<keyword evidence="4" id="KW-0479">Metal-binding</keyword>
<dbReference type="GO" id="GO:0003964">
    <property type="term" value="F:RNA-directed DNA polymerase activity"/>
    <property type="evidence" value="ECO:0007669"/>
    <property type="project" value="UniProtKB-KW"/>
</dbReference>
<organism evidence="11 12">
    <name type="scientific">Novosphingobium organovorum</name>
    <dbReference type="NCBI Taxonomy" id="2930092"/>
    <lineage>
        <taxon>Bacteria</taxon>
        <taxon>Pseudomonadati</taxon>
        <taxon>Pseudomonadota</taxon>
        <taxon>Alphaproteobacteria</taxon>
        <taxon>Sphingomonadales</taxon>
        <taxon>Sphingomonadaceae</taxon>
        <taxon>Novosphingobium</taxon>
    </lineage>
</organism>
<dbReference type="PANTHER" id="PTHR34047">
    <property type="entry name" value="NUCLEAR INTRON MATURASE 1, MITOCHONDRIAL-RELATED"/>
    <property type="match status" value="1"/>
</dbReference>
<evidence type="ECO:0000313" key="12">
    <source>
        <dbReference type="Proteomes" id="UP001162881"/>
    </source>
</evidence>
<reference evidence="11" key="1">
    <citation type="submission" date="2022-03" db="EMBL/GenBank/DDBJ databases">
        <title>Identification of a novel bacterium isolated from mangrove sediments.</title>
        <authorList>
            <person name="Pan X."/>
        </authorList>
    </citation>
    <scope>NUCLEOTIDE SEQUENCE</scope>
    <source>
        <strain evidence="11">B1949</strain>
    </source>
</reference>
<dbReference type="InterPro" id="IPR051083">
    <property type="entry name" value="GrpII_Intron_Splice-Mob/Def"/>
</dbReference>
<dbReference type="PANTHER" id="PTHR34047:SF7">
    <property type="entry name" value="RNA-DIRECTED DNA POLYMERASE"/>
    <property type="match status" value="1"/>
</dbReference>
<evidence type="ECO:0000313" key="11">
    <source>
        <dbReference type="EMBL" id="MCJ2184544.1"/>
    </source>
</evidence>
<dbReference type="InterPro" id="IPR000123">
    <property type="entry name" value="Reverse_transcriptase_msDNA"/>
</dbReference>
<evidence type="ECO:0000256" key="2">
    <source>
        <dbReference type="ARBA" id="ARBA00022679"/>
    </source>
</evidence>
<dbReference type="PROSITE" id="PS50878">
    <property type="entry name" value="RT_POL"/>
    <property type="match status" value="1"/>
</dbReference>
<dbReference type="RefSeq" id="WP_244023483.1">
    <property type="nucleotide sequence ID" value="NZ_JALHLF010000113.1"/>
</dbReference>
<dbReference type="CDD" id="cd03487">
    <property type="entry name" value="RT_Bac_retron_II"/>
    <property type="match status" value="1"/>
</dbReference>
<dbReference type="Pfam" id="PF00078">
    <property type="entry name" value="RVT_1"/>
    <property type="match status" value="1"/>
</dbReference>
<evidence type="ECO:0000256" key="4">
    <source>
        <dbReference type="ARBA" id="ARBA00022723"/>
    </source>
</evidence>